<evidence type="ECO:0000313" key="2">
    <source>
        <dbReference type="Proteomes" id="UP000323521"/>
    </source>
</evidence>
<dbReference type="AlphaFoldDB" id="A0A3G1KVM8"/>
<dbReference type="KEGG" id="fwa:DCMF_18485"/>
<dbReference type="Proteomes" id="UP000323521">
    <property type="component" value="Chromosome"/>
</dbReference>
<name>A0A3G1KVM8_FORW1</name>
<keyword evidence="2" id="KW-1185">Reference proteome</keyword>
<evidence type="ECO:0000313" key="1">
    <source>
        <dbReference type="EMBL" id="ATW26470.1"/>
    </source>
</evidence>
<accession>A0A3G1KVM8</accession>
<reference evidence="1 2" key="1">
    <citation type="submission" date="2016-10" db="EMBL/GenBank/DDBJ databases">
        <title>Complete Genome Sequence of Peptococcaceae strain DCMF.</title>
        <authorList>
            <person name="Edwards R.J."/>
            <person name="Holland S.I."/>
            <person name="Deshpande N.P."/>
            <person name="Wong Y.K."/>
            <person name="Ertan H."/>
            <person name="Manefield M."/>
            <person name="Russell T.L."/>
            <person name="Lee M.J."/>
        </authorList>
    </citation>
    <scope>NUCLEOTIDE SEQUENCE [LARGE SCALE GENOMIC DNA]</scope>
    <source>
        <strain evidence="1 2">DCMF</strain>
    </source>
</reference>
<organism evidence="1 2">
    <name type="scientific">Formimonas warabiya</name>
    <dbReference type="NCBI Taxonomy" id="1761012"/>
    <lineage>
        <taxon>Bacteria</taxon>
        <taxon>Bacillati</taxon>
        <taxon>Bacillota</taxon>
        <taxon>Clostridia</taxon>
        <taxon>Eubacteriales</taxon>
        <taxon>Peptococcaceae</taxon>
        <taxon>Candidatus Formimonas</taxon>
    </lineage>
</organism>
<sequence>MIDLAYVMFIKHDKHQNKIYMEGKIMARMFWVVCPECKKKFYVATIDFKNKKDRRMLCPFCSARFNEDEALEVIR</sequence>
<protein>
    <submittedName>
        <fullName evidence="1">Uncharacterized protein</fullName>
    </submittedName>
</protein>
<dbReference type="EMBL" id="CP017634">
    <property type="protein sequence ID" value="ATW26470.1"/>
    <property type="molecule type" value="Genomic_DNA"/>
</dbReference>
<gene>
    <name evidence="1" type="ORF">DCMF_18485</name>
</gene>
<proteinExistence type="predicted"/>